<evidence type="ECO:0000313" key="4">
    <source>
        <dbReference type="Proteomes" id="UP000027466"/>
    </source>
</evidence>
<feature type="signal peptide" evidence="2">
    <location>
        <begin position="1"/>
        <end position="21"/>
    </location>
</feature>
<evidence type="ECO:0000313" key="3">
    <source>
        <dbReference type="EMBL" id="KDR43869.1"/>
    </source>
</evidence>
<dbReference type="EMBL" id="JFHC01000005">
    <property type="protein sequence ID" value="KDR43869.1"/>
    <property type="molecule type" value="Genomic_DNA"/>
</dbReference>
<feature type="chain" id="PRO_5007372640" evidence="2">
    <location>
        <begin position="22"/>
        <end position="83"/>
    </location>
</feature>
<keyword evidence="2" id="KW-0732">Signal</keyword>
<protein>
    <submittedName>
        <fullName evidence="3">Signal peptide protein</fullName>
    </submittedName>
</protein>
<organism evidence="3 4">
    <name type="scientific">Caballeronia glathei</name>
    <dbReference type="NCBI Taxonomy" id="60547"/>
    <lineage>
        <taxon>Bacteria</taxon>
        <taxon>Pseudomonadati</taxon>
        <taxon>Pseudomonadota</taxon>
        <taxon>Betaproteobacteria</taxon>
        <taxon>Burkholderiales</taxon>
        <taxon>Burkholderiaceae</taxon>
        <taxon>Caballeronia</taxon>
    </lineage>
</organism>
<dbReference type="AlphaFoldDB" id="A0A069PVM3"/>
<feature type="region of interest" description="Disordered" evidence="1">
    <location>
        <begin position="41"/>
        <end position="83"/>
    </location>
</feature>
<reference evidence="3 4" key="1">
    <citation type="submission" date="2014-03" db="EMBL/GenBank/DDBJ databases">
        <title>Draft Genome Sequences of Four Burkholderia Strains.</title>
        <authorList>
            <person name="Liu X.Y."/>
            <person name="Li C.X."/>
            <person name="Xu J.H."/>
        </authorList>
    </citation>
    <scope>NUCLEOTIDE SEQUENCE [LARGE SCALE GENOMIC DNA]</scope>
    <source>
        <strain evidence="3 4">DSM 50014</strain>
    </source>
</reference>
<sequence length="83" mass="8713">MKRVSLAVLVSLSAVASAAYAQTDKGVTMSTDPAKISDIEMRAQALQARQDSMQNMQSQSKGSKSTHHKKSGAKTTPSSGSSQ</sequence>
<dbReference type="Proteomes" id="UP000027466">
    <property type="component" value="Unassembled WGS sequence"/>
</dbReference>
<gene>
    <name evidence="3" type="ORF">BG61_29295</name>
</gene>
<name>A0A069PVM3_9BURK</name>
<keyword evidence="4" id="KW-1185">Reference proteome</keyword>
<dbReference type="RefSeq" id="WP_035933990.1">
    <property type="nucleotide sequence ID" value="NZ_CADFFX010000001.1"/>
</dbReference>
<evidence type="ECO:0000256" key="2">
    <source>
        <dbReference type="SAM" id="SignalP"/>
    </source>
</evidence>
<evidence type="ECO:0000256" key="1">
    <source>
        <dbReference type="SAM" id="MobiDB-lite"/>
    </source>
</evidence>
<accession>A0A069PVM3</accession>
<feature type="compositionally biased region" description="Polar residues" evidence="1">
    <location>
        <begin position="47"/>
        <end position="56"/>
    </location>
</feature>
<comment type="caution">
    <text evidence="3">The sequence shown here is derived from an EMBL/GenBank/DDBJ whole genome shotgun (WGS) entry which is preliminary data.</text>
</comment>
<proteinExistence type="predicted"/>